<evidence type="ECO:0000256" key="3">
    <source>
        <dbReference type="ARBA" id="ARBA00007658"/>
    </source>
</evidence>
<dbReference type="SMR" id="A2E8K2"/>
<organism evidence="9 10">
    <name type="scientific">Trichomonas vaginalis (strain ATCC PRA-98 / G3)</name>
    <dbReference type="NCBI Taxonomy" id="412133"/>
    <lineage>
        <taxon>Eukaryota</taxon>
        <taxon>Metamonada</taxon>
        <taxon>Parabasalia</taxon>
        <taxon>Trichomonadida</taxon>
        <taxon>Trichomonadidae</taxon>
        <taxon>Trichomonas</taxon>
    </lineage>
</organism>
<dbReference type="Pfam" id="PF01532">
    <property type="entry name" value="Glyco_hydro_47"/>
    <property type="match status" value="1"/>
</dbReference>
<dbReference type="InterPro" id="IPR012341">
    <property type="entry name" value="6hp_glycosidase-like_sf"/>
</dbReference>
<proteinExistence type="inferred from homology"/>
<evidence type="ECO:0000256" key="2">
    <source>
        <dbReference type="ARBA" id="ARBA00004922"/>
    </source>
</evidence>
<dbReference type="VEuPathDB" id="TrichDB:TVAGG3_0358550"/>
<evidence type="ECO:0000256" key="1">
    <source>
        <dbReference type="ARBA" id="ARBA00001913"/>
    </source>
</evidence>
<dbReference type="SUPFAM" id="SSF48225">
    <property type="entry name" value="Seven-hairpin glycosidases"/>
    <property type="match status" value="1"/>
</dbReference>
<dbReference type="EC" id="3.2.1.-" evidence="7"/>
<comment type="similarity">
    <text evidence="3 7">Belongs to the glycosyl hydrolase 47 family.</text>
</comment>
<comment type="pathway">
    <text evidence="2">Protein modification; protein glycosylation.</text>
</comment>
<evidence type="ECO:0000256" key="6">
    <source>
        <dbReference type="PIRSR" id="PIRSR601382-2"/>
    </source>
</evidence>
<reference evidence="9" key="2">
    <citation type="journal article" date="2007" name="Science">
        <title>Draft genome sequence of the sexually transmitted pathogen Trichomonas vaginalis.</title>
        <authorList>
            <person name="Carlton J.M."/>
            <person name="Hirt R.P."/>
            <person name="Silva J.C."/>
            <person name="Delcher A.L."/>
            <person name="Schatz M."/>
            <person name="Zhao Q."/>
            <person name="Wortman J.R."/>
            <person name="Bidwell S.L."/>
            <person name="Alsmark U.C.M."/>
            <person name="Besteiro S."/>
            <person name="Sicheritz-Ponten T."/>
            <person name="Noel C.J."/>
            <person name="Dacks J.B."/>
            <person name="Foster P.G."/>
            <person name="Simillion C."/>
            <person name="Van de Peer Y."/>
            <person name="Miranda-Saavedra D."/>
            <person name="Barton G.J."/>
            <person name="Westrop G.D."/>
            <person name="Mueller S."/>
            <person name="Dessi D."/>
            <person name="Fiori P.L."/>
            <person name="Ren Q."/>
            <person name="Paulsen I."/>
            <person name="Zhang H."/>
            <person name="Bastida-Corcuera F.D."/>
            <person name="Simoes-Barbosa A."/>
            <person name="Brown M.T."/>
            <person name="Hayes R.D."/>
            <person name="Mukherjee M."/>
            <person name="Okumura C.Y."/>
            <person name="Schneider R."/>
            <person name="Smith A.J."/>
            <person name="Vanacova S."/>
            <person name="Villalvazo M."/>
            <person name="Haas B.J."/>
            <person name="Pertea M."/>
            <person name="Feldblyum T.V."/>
            <person name="Utterback T.R."/>
            <person name="Shu C.L."/>
            <person name="Osoegawa K."/>
            <person name="de Jong P.J."/>
            <person name="Hrdy I."/>
            <person name="Horvathova L."/>
            <person name="Zubacova Z."/>
            <person name="Dolezal P."/>
            <person name="Malik S.B."/>
            <person name="Logsdon J.M. Jr."/>
            <person name="Henze K."/>
            <person name="Gupta A."/>
            <person name="Wang C.C."/>
            <person name="Dunne R.L."/>
            <person name="Upcroft J.A."/>
            <person name="Upcroft P."/>
            <person name="White O."/>
            <person name="Salzberg S.L."/>
            <person name="Tang P."/>
            <person name="Chiu C.-H."/>
            <person name="Lee Y.-S."/>
            <person name="Embley T.M."/>
            <person name="Coombs G.H."/>
            <person name="Mottram J.C."/>
            <person name="Tachezy J."/>
            <person name="Fraser-Liggett C.M."/>
            <person name="Johnson P.J."/>
        </authorList>
    </citation>
    <scope>NUCLEOTIDE SEQUENCE [LARGE SCALE GENOMIC DNA]</scope>
    <source>
        <strain evidence="9">G3</strain>
    </source>
</reference>
<dbReference type="InterPro" id="IPR050749">
    <property type="entry name" value="Glycosyl_Hydrolase_47"/>
</dbReference>
<evidence type="ECO:0000256" key="4">
    <source>
        <dbReference type="ARBA" id="ARBA00022801"/>
    </source>
</evidence>
<dbReference type="RefSeq" id="XP_001323262.1">
    <property type="nucleotide sequence ID" value="XM_001323227.1"/>
</dbReference>
<dbReference type="Gene3D" id="1.50.10.10">
    <property type="match status" value="1"/>
</dbReference>
<dbReference type="InterPro" id="IPR001382">
    <property type="entry name" value="Glyco_hydro_47"/>
</dbReference>
<feature type="binding site" evidence="6">
    <location>
        <position position="532"/>
    </location>
    <ligand>
        <name>Ca(2+)</name>
        <dbReference type="ChEBI" id="CHEBI:29108"/>
    </ligand>
</feature>
<dbReference type="PRINTS" id="PR00747">
    <property type="entry name" value="GLYHDRLASE47"/>
</dbReference>
<evidence type="ECO:0000313" key="10">
    <source>
        <dbReference type="Proteomes" id="UP000001542"/>
    </source>
</evidence>
<gene>
    <name evidence="9" type="ORF">TVAG_410420</name>
</gene>
<protein>
    <recommendedName>
        <fullName evidence="7">alpha-1,2-Mannosidase</fullName>
        <ecNumber evidence="7">3.2.1.-</ecNumber>
    </recommendedName>
</protein>
<dbReference type="InterPro" id="IPR036026">
    <property type="entry name" value="Seven-hairpin_glycosidases"/>
</dbReference>
<keyword evidence="10" id="KW-1185">Reference proteome</keyword>
<dbReference type="GO" id="GO:0005783">
    <property type="term" value="C:endoplasmic reticulum"/>
    <property type="evidence" value="ECO:0000318"/>
    <property type="project" value="GO_Central"/>
</dbReference>
<name>A2E8K2_TRIV3</name>
<evidence type="ECO:0000256" key="7">
    <source>
        <dbReference type="RuleBase" id="RU361193"/>
    </source>
</evidence>
<keyword evidence="6" id="KW-0106">Calcium</keyword>
<dbReference type="eggNOG" id="KOG2204">
    <property type="taxonomic scope" value="Eukaryota"/>
</dbReference>
<dbReference type="KEGG" id="tva:4768978"/>
<keyword evidence="5" id="KW-1015">Disulfide bond</keyword>
<dbReference type="GO" id="GO:0036503">
    <property type="term" value="P:ERAD pathway"/>
    <property type="evidence" value="ECO:0000318"/>
    <property type="project" value="GO_Central"/>
</dbReference>
<evidence type="ECO:0000256" key="5">
    <source>
        <dbReference type="ARBA" id="ARBA00023157"/>
    </source>
</evidence>
<dbReference type="AlphaFoldDB" id="A2E8K2"/>
<keyword evidence="6" id="KW-0479">Metal-binding</keyword>
<dbReference type="InParanoid" id="A2E8K2"/>
<keyword evidence="4 7" id="KW-0378">Hydrolase</keyword>
<keyword evidence="8" id="KW-0812">Transmembrane</keyword>
<dbReference type="PANTHER" id="PTHR11742:SF6">
    <property type="entry name" value="MANNOSYL-OLIGOSACCHARIDE ALPHA-1,2-MANNOSIDASE IA-RELATED"/>
    <property type="match status" value="1"/>
</dbReference>
<evidence type="ECO:0000313" key="9">
    <source>
        <dbReference type="EMBL" id="EAY11039.1"/>
    </source>
</evidence>
<comment type="cofactor">
    <cofactor evidence="1 6">
        <name>Ca(2+)</name>
        <dbReference type="ChEBI" id="CHEBI:29108"/>
    </cofactor>
</comment>
<keyword evidence="8" id="KW-0472">Membrane</keyword>
<dbReference type="GO" id="GO:0005975">
    <property type="term" value="P:carbohydrate metabolic process"/>
    <property type="evidence" value="ECO:0007669"/>
    <property type="project" value="InterPro"/>
</dbReference>
<dbReference type="PANTHER" id="PTHR11742">
    <property type="entry name" value="MANNOSYL-OLIGOSACCHARIDE ALPHA-1,2-MANNOSIDASE-RELATED"/>
    <property type="match status" value="1"/>
</dbReference>
<accession>A2E8K2</accession>
<dbReference type="VEuPathDB" id="TrichDB:TVAG_410420"/>
<reference evidence="9" key="1">
    <citation type="submission" date="2006-10" db="EMBL/GenBank/DDBJ databases">
        <authorList>
            <person name="Amadeo P."/>
            <person name="Zhao Q."/>
            <person name="Wortman J."/>
            <person name="Fraser-Liggett C."/>
            <person name="Carlton J."/>
        </authorList>
    </citation>
    <scope>NUCLEOTIDE SEQUENCE</scope>
    <source>
        <strain evidence="9">G3</strain>
    </source>
</reference>
<dbReference type="OrthoDB" id="8118055at2759"/>
<dbReference type="Proteomes" id="UP000001542">
    <property type="component" value="Unassembled WGS sequence"/>
</dbReference>
<dbReference type="EMBL" id="DS113327">
    <property type="protein sequence ID" value="EAY11039.1"/>
    <property type="molecule type" value="Genomic_DNA"/>
</dbReference>
<evidence type="ECO:0000256" key="8">
    <source>
        <dbReference type="SAM" id="Phobius"/>
    </source>
</evidence>
<feature type="transmembrane region" description="Helical" evidence="8">
    <location>
        <begin position="12"/>
        <end position="33"/>
    </location>
</feature>
<sequence>MRNPRNQIRRNFLPIVLSILTVLTLLTCVLFFVTKPSPKVVNHFEDNTKVTEKASLQENKTEEVENKDNVTQTTTQIFQNDLDHSLEIKKVFYNIYITYKNKNNGASTFNPITDESINHFNATHFLYESLSTMLAFGDFNEPLNIAKDIMRKIYKEKVIVGGNKGPNLNSENNTKYETEVIKSYFSGQEQTSYFIPSVFGAVLSGFSFTHNNFYPSVIAHFLEIFPQIKDDVFIMDTMTQENGKLKISGVPEVHTHSLGNYITDFLYLADQANLSYLFEKSAGIYNLLYKMSPISGLFSDMLTAFTGEPIGINGNLEYSLQVNGSSIYHDLLSLITLTNHSSKVAYHIFQNFTESFKKYYLKSGTKGYFVHNKLSVNQDNKMDIRSAFIPGMFARASTEFNDPELLQLAKDTFSAYKRMIDMNDLPPRVVSGSENQDLVIEDPTFDFAPDLFESLYYLWNATRNQTYRNIAWNLFVKFNTTCRTEFGLADYNTITRQKLPSFNLYLLSRTLKFLYLMYDDSFVRNKQFTFDSHGNMLKIWEQPMKDFDEQYFNRLPEMYDPNPYFEIK</sequence>
<keyword evidence="7" id="KW-0326">Glycosidase</keyword>
<dbReference type="STRING" id="5722.A2E8K2"/>
<keyword evidence="8" id="KW-1133">Transmembrane helix</keyword>
<dbReference type="GO" id="GO:0000139">
    <property type="term" value="C:Golgi membrane"/>
    <property type="evidence" value="ECO:0000318"/>
    <property type="project" value="GO_Central"/>
</dbReference>
<dbReference type="GO" id="GO:0004571">
    <property type="term" value="F:mannosyl-oligosaccharide 1,2-alpha-mannosidase activity"/>
    <property type="evidence" value="ECO:0000318"/>
    <property type="project" value="GO_Central"/>
</dbReference>
<dbReference type="GO" id="GO:0005509">
    <property type="term" value="F:calcium ion binding"/>
    <property type="evidence" value="ECO:0007669"/>
    <property type="project" value="InterPro"/>
</dbReference>